<evidence type="ECO:0000259" key="3">
    <source>
        <dbReference type="Pfam" id="PF02581"/>
    </source>
</evidence>
<dbReference type="PANTHER" id="PTHR20857">
    <property type="entry name" value="THIAMINE-PHOSPHATE PYROPHOSPHORYLASE"/>
    <property type="match status" value="1"/>
</dbReference>
<evidence type="ECO:0000313" key="5">
    <source>
        <dbReference type="Proteomes" id="UP000202031"/>
    </source>
</evidence>
<evidence type="ECO:0000256" key="1">
    <source>
        <dbReference type="ARBA" id="ARBA00004948"/>
    </source>
</evidence>
<name>A0A1X9SN39_9BACT</name>
<dbReference type="GO" id="GO:0005737">
    <property type="term" value="C:cytoplasm"/>
    <property type="evidence" value="ECO:0007669"/>
    <property type="project" value="TreeGrafter"/>
</dbReference>
<reference evidence="5" key="1">
    <citation type="journal article" date="2017" name="Genome Biol. Evol.">
        <title>Comparative Genomic Analysis Identifies a Campylobacter Clade Deficient in Selenium Metabolism.</title>
        <authorList>
            <person name="Miller W.G."/>
            <person name="Yee E."/>
            <person name="Lopes B.S."/>
            <person name="Chapman M.H."/>
            <person name="Huynh S."/>
            <person name="Bono J.L."/>
            <person name="Parker C.T."/>
            <person name="Strachan N.J.C."/>
            <person name="Forbes K.J."/>
        </authorList>
    </citation>
    <scope>NUCLEOTIDE SEQUENCE [LARGE SCALE GENOMIC DNA]</scope>
    <source>
        <strain evidence="5">NCTC 13004</strain>
    </source>
</reference>
<evidence type="ECO:0000256" key="2">
    <source>
        <dbReference type="ARBA" id="ARBA00022977"/>
    </source>
</evidence>
<dbReference type="AlphaFoldDB" id="A0A1X9SN39"/>
<dbReference type="InterPro" id="IPR036206">
    <property type="entry name" value="ThiamineP_synth_sf"/>
</dbReference>
<dbReference type="InterPro" id="IPR022998">
    <property type="entry name" value="ThiamineP_synth_TenI"/>
</dbReference>
<reference evidence="5" key="2">
    <citation type="journal article" date="2017" name="Genome Biol. Evol.">
        <title>Comparative genomic analysis identifies a Campylobacter clade deficient in selenium metabolism.</title>
        <authorList>
            <person name="Miller W.G."/>
            <person name="Yee E."/>
            <person name="Lopes B.S."/>
            <person name="Chapman M.H."/>
            <person name="Huynh S."/>
            <person name="Bono J.L."/>
            <person name="Parker C.T."/>
            <person name="Strachan N.J.C."/>
            <person name="Forbes K.J."/>
        </authorList>
    </citation>
    <scope>NUCLEOTIDE SEQUENCE [LARGE SCALE GENOMIC DNA]</scope>
    <source>
        <strain evidence="5">NCTC 13004</strain>
    </source>
</reference>
<organism evidence="4 5">
    <name type="scientific">Campylobacter lanienae NCTC 13004</name>
    <dbReference type="NCBI Taxonomy" id="1031753"/>
    <lineage>
        <taxon>Bacteria</taxon>
        <taxon>Pseudomonadati</taxon>
        <taxon>Campylobacterota</taxon>
        <taxon>Epsilonproteobacteria</taxon>
        <taxon>Campylobacterales</taxon>
        <taxon>Campylobacteraceae</taxon>
        <taxon>Campylobacter</taxon>
    </lineage>
</organism>
<proteinExistence type="predicted"/>
<sequence>MIKYAISDPKFYSNLDYAFNHFFRLKTADMILFRDKISHNYDDLAAKFIKFRFKNIKFLAQNDINLVCKLGFDGIHFSSDSIHLLKDTPKNLIKIASTHNIQEIELANQYGADFITFSPVFSTPNKGEPKGLELLEEVVKISTSKVIALGGIVSKEQIDSVMRCGVAGFASIRYFVLDKWCD</sequence>
<dbReference type="PANTHER" id="PTHR20857:SF15">
    <property type="entry name" value="THIAMINE-PHOSPHATE SYNTHASE"/>
    <property type="match status" value="1"/>
</dbReference>
<dbReference type="Pfam" id="PF02581">
    <property type="entry name" value="TMP-TENI"/>
    <property type="match status" value="1"/>
</dbReference>
<dbReference type="RefSeq" id="WP_096013162.1">
    <property type="nucleotide sequence ID" value="NZ_CP015578.1"/>
</dbReference>
<dbReference type="KEGG" id="clx:CLAN_0906"/>
<dbReference type="SUPFAM" id="SSF51391">
    <property type="entry name" value="Thiamin phosphate synthase"/>
    <property type="match status" value="1"/>
</dbReference>
<dbReference type="CDD" id="cd00564">
    <property type="entry name" value="TMP_TenI"/>
    <property type="match status" value="1"/>
</dbReference>
<dbReference type="GO" id="GO:0004789">
    <property type="term" value="F:thiamine-phosphate diphosphorylase activity"/>
    <property type="evidence" value="ECO:0007669"/>
    <property type="project" value="TreeGrafter"/>
</dbReference>
<dbReference type="Gene3D" id="3.20.20.70">
    <property type="entry name" value="Aldolase class I"/>
    <property type="match status" value="1"/>
</dbReference>
<dbReference type="EMBL" id="CP015578">
    <property type="protein sequence ID" value="ARQ97651.1"/>
    <property type="molecule type" value="Genomic_DNA"/>
</dbReference>
<keyword evidence="2" id="KW-0784">Thiamine biosynthesis</keyword>
<dbReference type="InterPro" id="IPR013785">
    <property type="entry name" value="Aldolase_TIM"/>
</dbReference>
<feature type="domain" description="Thiamine phosphate synthase/TenI" evidence="3">
    <location>
        <begin position="28"/>
        <end position="173"/>
    </location>
</feature>
<dbReference type="GO" id="GO:0009228">
    <property type="term" value="P:thiamine biosynthetic process"/>
    <property type="evidence" value="ECO:0007669"/>
    <property type="project" value="UniProtKB-KW"/>
</dbReference>
<evidence type="ECO:0000313" key="4">
    <source>
        <dbReference type="EMBL" id="ARQ97651.1"/>
    </source>
</evidence>
<dbReference type="Proteomes" id="UP000202031">
    <property type="component" value="Chromosome"/>
</dbReference>
<protein>
    <submittedName>
        <fullName evidence="4">Thiamine monophosphate synthase/TENI family protein</fullName>
    </submittedName>
</protein>
<dbReference type="GeneID" id="46921378"/>
<accession>A0A1X9SN39</accession>
<comment type="pathway">
    <text evidence="1">Cofactor biosynthesis; thiamine diphosphate biosynthesis.</text>
</comment>
<gene>
    <name evidence="4" type="ORF">CLAN_0906</name>
</gene>